<sequence>MQVFNINHLKVKDILYELSNYMQTSVKENFTEYTLEIPEQFGTGSINGVNFPNGVGMLSFKGMFKHNVAIYFKSKETHPLKFIYIVKGKLTHAVKPDAERKSLKELQSAIISSPKDAGHIYKFKENEEFFFQSVEIDRKIFQSHFNYKLEKLPLYFYKIFADVEGKNEMFYTSNYSLQISEIIRDIERFSKNGFIRINYIGAKSLEILAAMLSQYEDDIKNNSDPKILRKRDVNVINEIANYIQHNYSEFKNIDELANKFGINNGKIQQGFQLQFQQSVNEYLNNVRLNKAIELLNEGEKNISEIVYALGLSSRSYFSKIFKERFKILPSEYIKNKS</sequence>
<dbReference type="RefSeq" id="WP_073149486.1">
    <property type="nucleotide sequence ID" value="NZ_FQYY01000004.1"/>
</dbReference>
<dbReference type="InterPro" id="IPR009057">
    <property type="entry name" value="Homeodomain-like_sf"/>
</dbReference>
<dbReference type="Pfam" id="PF12833">
    <property type="entry name" value="HTH_18"/>
    <property type="match status" value="1"/>
</dbReference>
<accession>A0A1M6DJH2</accession>
<keyword evidence="2" id="KW-0804">Transcription</keyword>
<evidence type="ECO:0000259" key="3">
    <source>
        <dbReference type="PROSITE" id="PS01124"/>
    </source>
</evidence>
<gene>
    <name evidence="4" type="ORF">SAMN04488096_10427</name>
</gene>
<name>A0A1M6DJH2_9FLAO</name>
<dbReference type="GO" id="GO:0043565">
    <property type="term" value="F:sequence-specific DNA binding"/>
    <property type="evidence" value="ECO:0007669"/>
    <property type="project" value="InterPro"/>
</dbReference>
<dbReference type="Gene3D" id="1.10.10.60">
    <property type="entry name" value="Homeodomain-like"/>
    <property type="match status" value="2"/>
</dbReference>
<dbReference type="AlphaFoldDB" id="A0A1M6DJH2"/>
<dbReference type="EMBL" id="FQYY01000004">
    <property type="protein sequence ID" value="SHI73281.1"/>
    <property type="molecule type" value="Genomic_DNA"/>
</dbReference>
<dbReference type="SUPFAM" id="SSF46689">
    <property type="entry name" value="Homeodomain-like"/>
    <property type="match status" value="1"/>
</dbReference>
<keyword evidence="5" id="KW-1185">Reference proteome</keyword>
<keyword evidence="1" id="KW-0805">Transcription regulation</keyword>
<organism evidence="4 5">
    <name type="scientific">Mesonia phycicola</name>
    <dbReference type="NCBI Taxonomy" id="579105"/>
    <lineage>
        <taxon>Bacteria</taxon>
        <taxon>Pseudomonadati</taxon>
        <taxon>Bacteroidota</taxon>
        <taxon>Flavobacteriia</taxon>
        <taxon>Flavobacteriales</taxon>
        <taxon>Flavobacteriaceae</taxon>
        <taxon>Mesonia</taxon>
    </lineage>
</organism>
<dbReference type="PANTHER" id="PTHR47893:SF1">
    <property type="entry name" value="REGULATORY PROTEIN PCHR"/>
    <property type="match status" value="1"/>
</dbReference>
<dbReference type="STRING" id="579105.SAMN04488096_10427"/>
<evidence type="ECO:0000313" key="4">
    <source>
        <dbReference type="EMBL" id="SHI73281.1"/>
    </source>
</evidence>
<proteinExistence type="predicted"/>
<dbReference type="GO" id="GO:0003700">
    <property type="term" value="F:DNA-binding transcription factor activity"/>
    <property type="evidence" value="ECO:0007669"/>
    <property type="project" value="InterPro"/>
</dbReference>
<evidence type="ECO:0000256" key="2">
    <source>
        <dbReference type="ARBA" id="ARBA00023163"/>
    </source>
</evidence>
<dbReference type="PANTHER" id="PTHR47893">
    <property type="entry name" value="REGULATORY PROTEIN PCHR"/>
    <property type="match status" value="1"/>
</dbReference>
<dbReference type="InterPro" id="IPR018060">
    <property type="entry name" value="HTH_AraC"/>
</dbReference>
<protein>
    <submittedName>
        <fullName evidence="4">Transcriptional regulator, AraC family</fullName>
    </submittedName>
</protein>
<dbReference type="InterPro" id="IPR053142">
    <property type="entry name" value="PchR_regulatory_protein"/>
</dbReference>
<reference evidence="4 5" key="1">
    <citation type="submission" date="2016-11" db="EMBL/GenBank/DDBJ databases">
        <authorList>
            <person name="Jaros S."/>
            <person name="Januszkiewicz K."/>
            <person name="Wedrychowicz H."/>
        </authorList>
    </citation>
    <scope>NUCLEOTIDE SEQUENCE [LARGE SCALE GENOMIC DNA]</scope>
    <source>
        <strain evidence="4 5">DSM 21425</strain>
    </source>
</reference>
<feature type="domain" description="HTH araC/xylS-type" evidence="3">
    <location>
        <begin position="237"/>
        <end position="335"/>
    </location>
</feature>
<evidence type="ECO:0000256" key="1">
    <source>
        <dbReference type="ARBA" id="ARBA00023015"/>
    </source>
</evidence>
<dbReference type="PROSITE" id="PS01124">
    <property type="entry name" value="HTH_ARAC_FAMILY_2"/>
    <property type="match status" value="1"/>
</dbReference>
<dbReference type="Proteomes" id="UP000184225">
    <property type="component" value="Unassembled WGS sequence"/>
</dbReference>
<dbReference type="SMART" id="SM00342">
    <property type="entry name" value="HTH_ARAC"/>
    <property type="match status" value="1"/>
</dbReference>
<dbReference type="OrthoDB" id="2666928at2"/>
<evidence type="ECO:0000313" key="5">
    <source>
        <dbReference type="Proteomes" id="UP000184225"/>
    </source>
</evidence>